<evidence type="ECO:0000313" key="7">
    <source>
        <dbReference type="EMBL" id="KEO75207.1"/>
    </source>
</evidence>
<dbReference type="STRING" id="1048983.EL17_05980"/>
<feature type="chain" id="PRO_5001698396" description="HTH luxR-type domain-containing protein" evidence="5">
    <location>
        <begin position="23"/>
        <end position="330"/>
    </location>
</feature>
<dbReference type="SMART" id="SM00421">
    <property type="entry name" value="HTH_LUXR"/>
    <property type="match status" value="1"/>
</dbReference>
<organism evidence="7 8">
    <name type="scientific">Anditalea andensis</name>
    <dbReference type="NCBI Taxonomy" id="1048983"/>
    <lineage>
        <taxon>Bacteria</taxon>
        <taxon>Pseudomonadati</taxon>
        <taxon>Bacteroidota</taxon>
        <taxon>Cytophagia</taxon>
        <taxon>Cytophagales</taxon>
        <taxon>Cytophagaceae</taxon>
        <taxon>Anditalea</taxon>
    </lineage>
</organism>
<dbReference type="SUPFAM" id="SSF46894">
    <property type="entry name" value="C-terminal effector domain of the bipartite response regulators"/>
    <property type="match status" value="1"/>
</dbReference>
<dbReference type="Proteomes" id="UP000027821">
    <property type="component" value="Unassembled WGS sequence"/>
</dbReference>
<dbReference type="InterPro" id="IPR000792">
    <property type="entry name" value="Tscrpt_reg_LuxR_C"/>
</dbReference>
<keyword evidence="2" id="KW-0238">DNA-binding</keyword>
<protein>
    <recommendedName>
        <fullName evidence="6">HTH luxR-type domain-containing protein</fullName>
    </recommendedName>
</protein>
<evidence type="ECO:0000256" key="3">
    <source>
        <dbReference type="ARBA" id="ARBA00023163"/>
    </source>
</evidence>
<keyword evidence="4" id="KW-0472">Membrane</keyword>
<evidence type="ECO:0000256" key="4">
    <source>
        <dbReference type="SAM" id="Phobius"/>
    </source>
</evidence>
<sequence>MNKVVRNVFLLFFTLCTYTLQAYQGEIGNISGRLLLDETWERHVYLSLVESFEKEFSFSNNLIVGSSEMDSLGNFRIALDNVPSHWSMFRLHVVKKGFSPKYLVLGSREENYLFIIAKQDSEIRIFNTDGMPIFENAEIEGAPYMETFGYIARLSEYPNAIDYDNSLVEKEFIEDVVSEKLKMVADTCQNSLVSLYALYKTDFLKDFQKDPDFYSNYLAKTSKEDNPYFNSFRRQFPDSKKFSWLLVLSISILGILLSAWLYISKKSKPKVKTLSVQERKILDLLQKGMSNQEISDACNIELSTTKSHVGSIYSKLKIKSRKQALDIKIK</sequence>
<dbReference type="PROSITE" id="PS50043">
    <property type="entry name" value="HTH_LUXR_2"/>
    <property type="match status" value="1"/>
</dbReference>
<keyword evidence="5" id="KW-0732">Signal</keyword>
<evidence type="ECO:0000256" key="5">
    <source>
        <dbReference type="SAM" id="SignalP"/>
    </source>
</evidence>
<feature type="domain" description="HTH luxR-type" evidence="6">
    <location>
        <begin position="267"/>
        <end position="330"/>
    </location>
</feature>
<keyword evidence="3" id="KW-0804">Transcription</keyword>
<name>A0A074LMU3_9BACT</name>
<dbReference type="InterPro" id="IPR036388">
    <property type="entry name" value="WH-like_DNA-bd_sf"/>
</dbReference>
<comment type="caution">
    <text evidence="7">The sequence shown here is derived from an EMBL/GenBank/DDBJ whole genome shotgun (WGS) entry which is preliminary data.</text>
</comment>
<dbReference type="EMBL" id="JMIH01000014">
    <property type="protein sequence ID" value="KEO75207.1"/>
    <property type="molecule type" value="Genomic_DNA"/>
</dbReference>
<feature type="signal peptide" evidence="5">
    <location>
        <begin position="1"/>
        <end position="22"/>
    </location>
</feature>
<evidence type="ECO:0000313" key="8">
    <source>
        <dbReference type="Proteomes" id="UP000027821"/>
    </source>
</evidence>
<dbReference type="CDD" id="cd06170">
    <property type="entry name" value="LuxR_C_like"/>
    <property type="match status" value="1"/>
</dbReference>
<evidence type="ECO:0000259" key="6">
    <source>
        <dbReference type="PROSITE" id="PS50043"/>
    </source>
</evidence>
<dbReference type="Pfam" id="PF00196">
    <property type="entry name" value="GerE"/>
    <property type="match status" value="1"/>
</dbReference>
<keyword evidence="4" id="KW-1133">Transmembrane helix</keyword>
<dbReference type="PANTHER" id="PTHR44688:SF16">
    <property type="entry name" value="DNA-BINDING TRANSCRIPTIONAL ACTIVATOR DEVR_DOSR"/>
    <property type="match status" value="1"/>
</dbReference>
<dbReference type="OrthoDB" id="9807565at2"/>
<evidence type="ECO:0000256" key="1">
    <source>
        <dbReference type="ARBA" id="ARBA00023015"/>
    </source>
</evidence>
<dbReference type="AlphaFoldDB" id="A0A074LMU3"/>
<dbReference type="PRINTS" id="PR00038">
    <property type="entry name" value="HTHLUXR"/>
</dbReference>
<reference evidence="7 8" key="1">
    <citation type="submission" date="2014-04" db="EMBL/GenBank/DDBJ databases">
        <title>Characterization and application of a salt tolerant electro-active bacterium.</title>
        <authorList>
            <person name="Yang L."/>
            <person name="Wei S."/>
            <person name="Tay Q.X.M."/>
        </authorList>
    </citation>
    <scope>NUCLEOTIDE SEQUENCE [LARGE SCALE GENOMIC DNA]</scope>
    <source>
        <strain evidence="7 8">LY1</strain>
    </source>
</reference>
<dbReference type="Gene3D" id="1.10.10.10">
    <property type="entry name" value="Winged helix-like DNA-binding domain superfamily/Winged helix DNA-binding domain"/>
    <property type="match status" value="1"/>
</dbReference>
<dbReference type="PANTHER" id="PTHR44688">
    <property type="entry name" value="DNA-BINDING TRANSCRIPTIONAL ACTIVATOR DEVR_DOSR"/>
    <property type="match status" value="1"/>
</dbReference>
<keyword evidence="1" id="KW-0805">Transcription regulation</keyword>
<accession>A0A074LMU3</accession>
<proteinExistence type="predicted"/>
<dbReference type="eggNOG" id="COG2197">
    <property type="taxonomic scope" value="Bacteria"/>
</dbReference>
<dbReference type="GO" id="GO:0003677">
    <property type="term" value="F:DNA binding"/>
    <property type="evidence" value="ECO:0007669"/>
    <property type="project" value="UniProtKB-KW"/>
</dbReference>
<dbReference type="GO" id="GO:0006355">
    <property type="term" value="P:regulation of DNA-templated transcription"/>
    <property type="evidence" value="ECO:0007669"/>
    <property type="project" value="InterPro"/>
</dbReference>
<dbReference type="RefSeq" id="WP_051719850.1">
    <property type="nucleotide sequence ID" value="NZ_JMIH01000014.1"/>
</dbReference>
<keyword evidence="4" id="KW-0812">Transmembrane</keyword>
<dbReference type="InterPro" id="IPR016032">
    <property type="entry name" value="Sig_transdc_resp-reg_C-effctor"/>
</dbReference>
<keyword evidence="8" id="KW-1185">Reference proteome</keyword>
<feature type="transmembrane region" description="Helical" evidence="4">
    <location>
        <begin position="242"/>
        <end position="263"/>
    </location>
</feature>
<evidence type="ECO:0000256" key="2">
    <source>
        <dbReference type="ARBA" id="ARBA00023125"/>
    </source>
</evidence>
<gene>
    <name evidence="7" type="ORF">EL17_05980</name>
</gene>